<keyword evidence="2" id="KW-0479">Metal-binding</keyword>
<dbReference type="SFLD" id="SFLDS00029">
    <property type="entry name" value="Radical_SAM"/>
    <property type="match status" value="1"/>
</dbReference>
<proteinExistence type="predicted"/>
<dbReference type="EMBL" id="LK996017">
    <property type="protein sequence ID" value="CDX01834.1"/>
    <property type="molecule type" value="Genomic_DNA"/>
</dbReference>
<name>A0A098AYZ1_DESHA</name>
<protein>
    <submittedName>
        <fullName evidence="6">Radical SAM</fullName>
    </submittedName>
</protein>
<evidence type="ECO:0000313" key="6">
    <source>
        <dbReference type="EMBL" id="CDX01834.1"/>
    </source>
</evidence>
<dbReference type="RefSeq" id="WP_005812182.1">
    <property type="nucleotide sequence ID" value="NZ_CABKQQ010000036.1"/>
</dbReference>
<dbReference type="CDD" id="cd01335">
    <property type="entry name" value="Radical_SAM"/>
    <property type="match status" value="1"/>
</dbReference>
<dbReference type="GO" id="GO:0046872">
    <property type="term" value="F:metal ion binding"/>
    <property type="evidence" value="ECO:0007669"/>
    <property type="project" value="UniProtKB-KW"/>
</dbReference>
<sequence>MIIETTKQNLSQIRNPEFSQYAQIYARVYDHFIDQIKQTGMALDENLEKETAAKLEKIKQMQGVFRNSDKSIVNTWISSACEACQKGVGTVTMYVSLMCHRNCYFCFNPNQEDYEHFTHNKRDLVSELTQHLKHGPKLTHLALTGGEPLLHKKEMLDFFRLAKEKSPKTHTRLYTSGDFLDREILQDLKDAGLSEIRFSIKMEDPERLKQEVYERIALSKEFIPDVMVEMPVLPGSFAEMKEVLLELDRIGISGINLLEFCFPFNNADEFIKRGYKVKNPPFKVLYDYWYAGGLPISRSELECLDLMAFALEEKLQLGVHYCSLENKQTGQIYQQNYGQKVSSLMFFSPRDYFFKSAKVFGEDISKVKKIFKKKNVTQSQFNADYNYLEFHVSQIKLLKDLDIEIGISSNVMEVREDGKYLRELKIDRTYPKDFDLSKDI</sequence>
<dbReference type="Pfam" id="PF04055">
    <property type="entry name" value="Radical_SAM"/>
    <property type="match status" value="1"/>
</dbReference>
<evidence type="ECO:0000256" key="4">
    <source>
        <dbReference type="ARBA" id="ARBA00023014"/>
    </source>
</evidence>
<feature type="domain" description="Radical SAM core" evidence="5">
    <location>
        <begin position="85"/>
        <end position="291"/>
    </location>
</feature>
<evidence type="ECO:0000259" key="5">
    <source>
        <dbReference type="PROSITE" id="PS51918"/>
    </source>
</evidence>
<dbReference type="InterPro" id="IPR006638">
    <property type="entry name" value="Elp3/MiaA/NifB-like_rSAM"/>
</dbReference>
<reference evidence="6" key="1">
    <citation type="submission" date="2014-07" db="EMBL/GenBank/DDBJ databases">
        <authorList>
            <person name="Hornung V.Bastian."/>
        </authorList>
    </citation>
    <scope>NUCLEOTIDE SEQUENCE</scope>
    <source>
        <strain evidence="6">PCE-S</strain>
    </source>
</reference>
<dbReference type="InterPro" id="IPR013785">
    <property type="entry name" value="Aldolase_TIM"/>
</dbReference>
<dbReference type="PANTHER" id="PTHR43288">
    <property type="entry name" value="BIOTIN SYNTHASE-RELATED PROTEIN, RADICAL SAM SUPERFAMILY"/>
    <property type="match status" value="1"/>
</dbReference>
<dbReference type="PROSITE" id="PS51918">
    <property type="entry name" value="RADICAL_SAM"/>
    <property type="match status" value="1"/>
</dbReference>
<keyword evidence="4" id="KW-0411">Iron-sulfur</keyword>
<dbReference type="AlphaFoldDB" id="A0A098AYZ1"/>
<dbReference type="SMART" id="SM00729">
    <property type="entry name" value="Elp3"/>
    <property type="match status" value="1"/>
</dbReference>
<gene>
    <name evidence="6" type="ORF">DPCES_1947</name>
</gene>
<keyword evidence="3" id="KW-0408">Iron</keyword>
<dbReference type="PATRIC" id="fig|49338.4.peg.2097"/>
<evidence type="ECO:0000256" key="2">
    <source>
        <dbReference type="ARBA" id="ARBA00022723"/>
    </source>
</evidence>
<dbReference type="GO" id="GO:0003824">
    <property type="term" value="F:catalytic activity"/>
    <property type="evidence" value="ECO:0007669"/>
    <property type="project" value="InterPro"/>
</dbReference>
<organism evidence="6">
    <name type="scientific">Desulfitobacterium hafniense</name>
    <name type="common">Desulfitobacterium frappieri</name>
    <dbReference type="NCBI Taxonomy" id="49338"/>
    <lineage>
        <taxon>Bacteria</taxon>
        <taxon>Bacillati</taxon>
        <taxon>Bacillota</taxon>
        <taxon>Clostridia</taxon>
        <taxon>Eubacteriales</taxon>
        <taxon>Desulfitobacteriaceae</taxon>
        <taxon>Desulfitobacterium</taxon>
    </lineage>
</organism>
<evidence type="ECO:0000256" key="1">
    <source>
        <dbReference type="ARBA" id="ARBA00022691"/>
    </source>
</evidence>
<dbReference type="InterPro" id="IPR058240">
    <property type="entry name" value="rSAM_sf"/>
</dbReference>
<evidence type="ECO:0000256" key="3">
    <source>
        <dbReference type="ARBA" id="ARBA00023004"/>
    </source>
</evidence>
<dbReference type="InterPro" id="IPR007197">
    <property type="entry name" value="rSAM"/>
</dbReference>
<dbReference type="PANTHER" id="PTHR43288:SF1">
    <property type="entry name" value="GLYCYL-RADICAL ENZYME ACTIVATING ENZYME MJ0021-RELATED"/>
    <property type="match status" value="1"/>
</dbReference>
<accession>A0A098AYZ1</accession>
<dbReference type="SUPFAM" id="SSF102114">
    <property type="entry name" value="Radical SAM enzymes"/>
    <property type="match status" value="1"/>
</dbReference>
<dbReference type="Gene3D" id="3.20.20.70">
    <property type="entry name" value="Aldolase class I"/>
    <property type="match status" value="1"/>
</dbReference>
<dbReference type="GO" id="GO:0051536">
    <property type="term" value="F:iron-sulfur cluster binding"/>
    <property type="evidence" value="ECO:0007669"/>
    <property type="project" value="UniProtKB-KW"/>
</dbReference>
<keyword evidence="1" id="KW-0949">S-adenosyl-L-methionine</keyword>